<dbReference type="EMBL" id="BGPR01000232">
    <property type="protein sequence ID" value="GBM06653.1"/>
    <property type="molecule type" value="Genomic_DNA"/>
</dbReference>
<organism evidence="1 2">
    <name type="scientific">Araneus ventricosus</name>
    <name type="common">Orbweaver spider</name>
    <name type="synonym">Epeira ventricosa</name>
    <dbReference type="NCBI Taxonomy" id="182803"/>
    <lineage>
        <taxon>Eukaryota</taxon>
        <taxon>Metazoa</taxon>
        <taxon>Ecdysozoa</taxon>
        <taxon>Arthropoda</taxon>
        <taxon>Chelicerata</taxon>
        <taxon>Arachnida</taxon>
        <taxon>Araneae</taxon>
        <taxon>Araneomorphae</taxon>
        <taxon>Entelegynae</taxon>
        <taxon>Araneoidea</taxon>
        <taxon>Araneidae</taxon>
        <taxon>Araneus</taxon>
    </lineage>
</organism>
<dbReference type="Proteomes" id="UP000499080">
    <property type="component" value="Unassembled WGS sequence"/>
</dbReference>
<proteinExistence type="predicted"/>
<evidence type="ECO:0000313" key="1">
    <source>
        <dbReference type="EMBL" id="GBM06653.1"/>
    </source>
</evidence>
<reference evidence="1 2" key="1">
    <citation type="journal article" date="2019" name="Sci. Rep.">
        <title>Orb-weaving spider Araneus ventricosus genome elucidates the spidroin gene catalogue.</title>
        <authorList>
            <person name="Kono N."/>
            <person name="Nakamura H."/>
            <person name="Ohtoshi R."/>
            <person name="Moran D.A.P."/>
            <person name="Shinohara A."/>
            <person name="Yoshida Y."/>
            <person name="Fujiwara M."/>
            <person name="Mori M."/>
            <person name="Tomita M."/>
            <person name="Arakawa K."/>
        </authorList>
    </citation>
    <scope>NUCLEOTIDE SEQUENCE [LARGE SCALE GENOMIC DNA]</scope>
</reference>
<accession>A0A4Y2CQL6</accession>
<name>A0A4Y2CQL6_ARAVE</name>
<protein>
    <submittedName>
        <fullName evidence="1">Uncharacterized protein</fullName>
    </submittedName>
</protein>
<evidence type="ECO:0000313" key="2">
    <source>
        <dbReference type="Proteomes" id="UP000499080"/>
    </source>
</evidence>
<comment type="caution">
    <text evidence="1">The sequence shown here is derived from an EMBL/GenBank/DDBJ whole genome shotgun (WGS) entry which is preliminary data.</text>
</comment>
<keyword evidence="2" id="KW-1185">Reference proteome</keyword>
<sequence>MQGTFECVKFLDKDASIVSLIADVFSPWSKNEKEDTTINSLVNRDTKSSLHTYLSTGISLFCRWRILIFSVDYLRVVIRDVKCCFIGCVCFGDGARGFKRFCLVIFLDKEGSKDNEMYTNAEAGPSV</sequence>
<dbReference type="AlphaFoldDB" id="A0A4Y2CQL6"/>
<gene>
    <name evidence="1" type="ORF">AVEN_190872_1</name>
</gene>